<comment type="caution">
    <text evidence="2">The sequence shown here is derived from an EMBL/GenBank/DDBJ whole genome shotgun (WGS) entry which is preliminary data.</text>
</comment>
<dbReference type="Gene3D" id="3.40.710.10">
    <property type="entry name" value="DD-peptidase/beta-lactamase superfamily"/>
    <property type="match status" value="1"/>
</dbReference>
<dbReference type="GO" id="GO:0008800">
    <property type="term" value="F:beta-lactamase activity"/>
    <property type="evidence" value="ECO:0007669"/>
    <property type="project" value="InterPro"/>
</dbReference>
<dbReference type="PANTHER" id="PTHR35333">
    <property type="entry name" value="BETA-LACTAMASE"/>
    <property type="match status" value="1"/>
</dbReference>
<dbReference type="Proteomes" id="UP000249915">
    <property type="component" value="Unassembled WGS sequence"/>
</dbReference>
<feature type="region of interest" description="Disordered" evidence="1">
    <location>
        <begin position="285"/>
        <end position="304"/>
    </location>
</feature>
<keyword evidence="3" id="KW-1185">Reference proteome</keyword>
<dbReference type="SUPFAM" id="SSF56601">
    <property type="entry name" value="beta-lactamase/transpeptidase-like"/>
    <property type="match status" value="1"/>
</dbReference>
<evidence type="ECO:0000313" key="3">
    <source>
        <dbReference type="Proteomes" id="UP000249915"/>
    </source>
</evidence>
<dbReference type="Pfam" id="PF13354">
    <property type="entry name" value="Beta-lactamase2"/>
    <property type="match status" value="1"/>
</dbReference>
<proteinExistence type="predicted"/>
<dbReference type="InterPro" id="IPR000871">
    <property type="entry name" value="Beta-lactam_class-A"/>
</dbReference>
<dbReference type="PANTHER" id="PTHR35333:SF3">
    <property type="entry name" value="BETA-LACTAMASE-TYPE TRANSPEPTIDASE FOLD CONTAINING PROTEIN"/>
    <property type="match status" value="1"/>
</dbReference>
<organism evidence="2 3">
    <name type="scientific">Prauserella muralis</name>
    <dbReference type="NCBI Taxonomy" id="588067"/>
    <lineage>
        <taxon>Bacteria</taxon>
        <taxon>Bacillati</taxon>
        <taxon>Actinomycetota</taxon>
        <taxon>Actinomycetes</taxon>
        <taxon>Pseudonocardiales</taxon>
        <taxon>Pseudonocardiaceae</taxon>
        <taxon>Prauserella</taxon>
    </lineage>
</organism>
<dbReference type="GO" id="GO:0046677">
    <property type="term" value="P:response to antibiotic"/>
    <property type="evidence" value="ECO:0007669"/>
    <property type="project" value="InterPro"/>
</dbReference>
<dbReference type="InterPro" id="IPR012338">
    <property type="entry name" value="Beta-lactam/transpept-like"/>
</dbReference>
<sequence>MTIPDLFDAAGVHGWVHARCLGTGAETGFGADEPVVLASVIKVPLVLEFARQVAEGQLEPTDRVRVREVDRLGGTGTAGCADDVELSLRDVARFALTVSDNTAADLLFDRVGVDNVRSLLAELGLRATTVAGPPRDIVRAMASDVGAADLAEFARRFPTLTDEQLLATRALDPIRTTASTPMEMTRLLALIWSGEAAPPQACRQVRALMAQQVSWARLGAAFAPDATVAGKTGTLPCVRNEIGVVDYPDGGRYAVAVFTRGGGTRPRPDIERAIGAAARHAVEELRRARGPGTVHPPPVSGDTP</sequence>
<gene>
    <name evidence="2" type="ORF">BAY60_24370</name>
</gene>
<dbReference type="OrthoDB" id="33989at2"/>
<keyword evidence="2" id="KW-0378">Hydrolase</keyword>
<reference evidence="2 3" key="1">
    <citation type="submission" date="2016-07" db="EMBL/GenBank/DDBJ databases">
        <title>Draft genome sequence of Prauserella muralis DSM 45305, isolated from a mould-covered wall in an indoor environment.</title>
        <authorList>
            <person name="Ruckert C."/>
            <person name="Albersmeier A."/>
            <person name="Jiang C.-L."/>
            <person name="Jiang Y."/>
            <person name="Kalinowski J."/>
            <person name="Schneider O."/>
            <person name="Winkler A."/>
            <person name="Zotchev S.B."/>
        </authorList>
    </citation>
    <scope>NUCLEOTIDE SEQUENCE [LARGE SCALE GENOMIC DNA]</scope>
    <source>
        <strain evidence="2 3">DSM 45305</strain>
    </source>
</reference>
<feature type="compositionally biased region" description="Pro residues" evidence="1">
    <location>
        <begin position="294"/>
        <end position="304"/>
    </location>
</feature>
<dbReference type="EMBL" id="MASW01000006">
    <property type="protein sequence ID" value="PXY20676.1"/>
    <property type="molecule type" value="Genomic_DNA"/>
</dbReference>
<dbReference type="InterPro" id="IPR045155">
    <property type="entry name" value="Beta-lactam_cat"/>
</dbReference>
<name>A0A2V4ANH7_9PSEU</name>
<dbReference type="AlphaFoldDB" id="A0A2V4ANH7"/>
<dbReference type="GO" id="GO:0030655">
    <property type="term" value="P:beta-lactam antibiotic catabolic process"/>
    <property type="evidence" value="ECO:0007669"/>
    <property type="project" value="InterPro"/>
</dbReference>
<evidence type="ECO:0000256" key="1">
    <source>
        <dbReference type="SAM" id="MobiDB-lite"/>
    </source>
</evidence>
<evidence type="ECO:0000313" key="2">
    <source>
        <dbReference type="EMBL" id="PXY20676.1"/>
    </source>
</evidence>
<dbReference type="RefSeq" id="WP_112283650.1">
    <property type="nucleotide sequence ID" value="NZ_MASW01000006.1"/>
</dbReference>
<accession>A0A2V4ANH7</accession>
<protein>
    <submittedName>
        <fullName evidence="2">Serine hydrolase</fullName>
    </submittedName>
</protein>